<dbReference type="KEGG" id="vg:54988095"/>
<evidence type="ECO:0000313" key="2">
    <source>
        <dbReference type="Proteomes" id="UP000241743"/>
    </source>
</evidence>
<organism evidence="1 2">
    <name type="scientific">Lactobacillus phage Satyr</name>
    <dbReference type="NCBI Taxonomy" id="2070201"/>
    <lineage>
        <taxon>Viruses</taxon>
        <taxon>Duplodnaviria</taxon>
        <taxon>Heunggongvirae</taxon>
        <taxon>Uroviricota</taxon>
        <taxon>Caudoviricetes</taxon>
        <taxon>Tybeckvirinae</taxon>
        <taxon>Maenadvirus</taxon>
        <taxon>Maenadvirus satyr</taxon>
    </lineage>
</organism>
<dbReference type="GeneID" id="54988095"/>
<keyword evidence="2" id="KW-1185">Reference proteome</keyword>
<protein>
    <submittedName>
        <fullName evidence="1">Uncharacterized protein</fullName>
    </submittedName>
</protein>
<dbReference type="Proteomes" id="UP000241743">
    <property type="component" value="Segment"/>
</dbReference>
<accession>A0A2K9V522</accession>
<name>A0A2K9V522_9CAUD</name>
<reference evidence="1 2" key="1">
    <citation type="submission" date="2017-12" db="EMBL/GenBank/DDBJ databases">
        <title>Lactobacillus phages that infect wine-derived L. plantarum strains.</title>
        <authorList>
            <person name="Kyrkou I."/>
            <person name="Hestbjerg Hansen L."/>
        </authorList>
    </citation>
    <scope>NUCLEOTIDE SEQUENCE [LARGE SCALE GENOMIC DNA]</scope>
</reference>
<sequence length="174" mass="20284">MIKVNFNEMTDVDYKALLNNNNVVDKLIRFTTEETSLMINDWLDILDGLGDYSLSDSSQYNYMCVRNSYRFLQSVSEVQKEYALLDDEMAEKAQKAMDDYENSELDPEDDDKLDEAAEKVANALVEFAQAQYDGAMEDDYLIEAMKEFEALNTLYGDDGFYNRENNRIYYMLMD</sequence>
<proteinExistence type="predicted"/>
<dbReference type="RefSeq" id="YP_009797672.1">
    <property type="nucleotide sequence ID" value="NC_047918.1"/>
</dbReference>
<dbReference type="EMBL" id="MG744354">
    <property type="protein sequence ID" value="AUV57261.1"/>
    <property type="molecule type" value="Genomic_DNA"/>
</dbReference>
<evidence type="ECO:0000313" key="1">
    <source>
        <dbReference type="EMBL" id="AUV57261.1"/>
    </source>
</evidence>